<dbReference type="Pfam" id="PF17921">
    <property type="entry name" value="Integrase_H2C2"/>
    <property type="match status" value="1"/>
</dbReference>
<dbReference type="InterPro" id="IPR045058">
    <property type="entry name" value="GIMA/IAN/Toc"/>
</dbReference>
<dbReference type="FunFam" id="3.40.50.300:FF:000366">
    <property type="entry name" value="GTPase, IMAP family member 2"/>
    <property type="match status" value="2"/>
</dbReference>
<evidence type="ECO:0000256" key="2">
    <source>
        <dbReference type="ARBA" id="ARBA00022741"/>
    </source>
</evidence>
<comment type="similarity">
    <text evidence="1">Belongs to the TRAFAC class TrmE-Era-EngA-EngB-Septin-like GTPase superfamily. AIG1/Toc34/Toc159-like paraseptin GTPase family. IAN subfamily.</text>
</comment>
<evidence type="ECO:0000313" key="6">
    <source>
        <dbReference type="Proteomes" id="UP000515145"/>
    </source>
</evidence>
<feature type="domain" description="AIG1-type G" evidence="5">
    <location>
        <begin position="12"/>
        <end position="211"/>
    </location>
</feature>
<dbReference type="GeneID" id="114448569"/>
<dbReference type="InterPro" id="IPR006703">
    <property type="entry name" value="G_AIG1"/>
</dbReference>
<keyword evidence="2" id="KW-0547">Nucleotide-binding</keyword>
<dbReference type="Proteomes" id="UP000515145">
    <property type="component" value="Chromosome 1"/>
</dbReference>
<dbReference type="RefSeq" id="XP_028281433.1">
    <property type="nucleotide sequence ID" value="XM_028425632.1"/>
</dbReference>
<protein>
    <recommendedName>
        <fullName evidence="4">Gypsy retrotransposon integrase-like protein 1</fullName>
    </recommendedName>
</protein>
<dbReference type="InterPro" id="IPR041588">
    <property type="entry name" value="Integrase_H2C2"/>
</dbReference>
<name>A0A6P7JWS6_9TELE</name>
<dbReference type="InterPro" id="IPR027417">
    <property type="entry name" value="P-loop_NTPase"/>
</dbReference>
<proteinExistence type="inferred from homology"/>
<accession>A0A6P7JWS6</accession>
<feature type="domain" description="AIG1-type G" evidence="5">
    <location>
        <begin position="505"/>
        <end position="704"/>
    </location>
</feature>
<dbReference type="OrthoDB" id="8954335at2759"/>
<keyword evidence="6" id="KW-1185">Reference proteome</keyword>
<dbReference type="InterPro" id="IPR043502">
    <property type="entry name" value="DNA/RNA_pol_sf"/>
</dbReference>
<dbReference type="Gene3D" id="1.10.340.70">
    <property type="match status" value="1"/>
</dbReference>
<dbReference type="SUPFAM" id="SSF52540">
    <property type="entry name" value="P-loop containing nucleoside triphosphate hydrolases"/>
    <property type="match status" value="2"/>
</dbReference>
<sequence>MGFSKAEDSRDSPDLRIVLLGKTGSGKSETGNTILGQDAFAASLSPESVTKKCKIQTGHYDNRSVRVIDTPGIFDTSTDEEKLKKEIEECIRLSVPGPHIFLLVISLAGRFTEEEKNAVKWIKKNFGDEASKYTAVLFTRGDELNRITIEDYLRKSPDLKALIKDCGAGYVVFDNKCKENRTQVADLFEKIDKTVQQNGGYYTSSIYEEAQRQVRNEECWRKCGDTLYSEARVFTKLDLRSAYHLVRIRSGDEWKKAFNTPLGHFEYLNITEHRRHVRQVLQRLLENRLFVKAPKCDLTEEIKRAQAQEPDPGGGPANRLFVPQSVRSRVLQWAHASRLTCYPGARRTESFLRRRFWWPGLARDIKEFVGACAVCAQGKTSNQPSARSCNCFLCPADHAFGTSATLSSGFHPQTNSQTEQANQDLEAALRCVSTVIPRRRDRGGGTIRPTPVLPVQARLEGGSCCPAPSATKRLADRHRSRAPDYSVGQQGYLSTANIKLHSRDSPDLRIVLLGKTGSGKSETGNTILGQDAFAASLSPESVTKKCKIQTGHYDNRSVRVIDTPGIFDTSTDEEKLKKEIEECIRLSVPGPHIFLLVISLAGRFTEEEKNAVRWIKKNFGDEASKYTAVLFTRGDELNRITIEDYLRKSPDLKALIKDCGAGYVVFDNKCKENRTQVADLFEKIDKTVQQNGGYYTSSIYEEAQRQVTNEDWWRKCGDTLYSVSNCMIGAAAATAGPSAVRAVMAEEAVVLAVQPMLMFAGAGVTRAIGRWLTPKKNDGPL</sequence>
<evidence type="ECO:0000256" key="3">
    <source>
        <dbReference type="ARBA" id="ARBA00023134"/>
    </source>
</evidence>
<dbReference type="SUPFAM" id="SSF56672">
    <property type="entry name" value="DNA/RNA polymerases"/>
    <property type="match status" value="1"/>
</dbReference>
<dbReference type="Gene3D" id="3.10.10.10">
    <property type="entry name" value="HIV Type 1 Reverse Transcriptase, subunit A, domain 1"/>
    <property type="match status" value="1"/>
</dbReference>
<reference evidence="7" key="1">
    <citation type="submission" date="2025-08" db="UniProtKB">
        <authorList>
            <consortium name="RefSeq"/>
        </authorList>
    </citation>
    <scope>IDENTIFICATION</scope>
</reference>
<dbReference type="Gene3D" id="3.40.50.300">
    <property type="entry name" value="P-loop containing nucleotide triphosphate hydrolases"/>
    <property type="match status" value="2"/>
</dbReference>
<evidence type="ECO:0000313" key="7">
    <source>
        <dbReference type="RefSeq" id="XP_028281433.1"/>
    </source>
</evidence>
<dbReference type="Gene3D" id="3.30.70.270">
    <property type="match status" value="1"/>
</dbReference>
<dbReference type="Pfam" id="PF04548">
    <property type="entry name" value="AIG1"/>
    <property type="match status" value="2"/>
</dbReference>
<dbReference type="PROSITE" id="PS51720">
    <property type="entry name" value="G_AIG1"/>
    <property type="match status" value="2"/>
</dbReference>
<dbReference type="InParanoid" id="A0A6P7JWS6"/>
<dbReference type="FunFam" id="1.10.340.70:FF:000001">
    <property type="entry name" value="Retrovirus-related Pol polyprotein from transposon gypsy-like Protein"/>
    <property type="match status" value="1"/>
</dbReference>
<keyword evidence="3" id="KW-0342">GTP-binding</keyword>
<evidence type="ECO:0000256" key="4">
    <source>
        <dbReference type="ARBA" id="ARBA00039658"/>
    </source>
</evidence>
<dbReference type="GO" id="GO:0005525">
    <property type="term" value="F:GTP binding"/>
    <property type="evidence" value="ECO:0007669"/>
    <property type="project" value="UniProtKB-KW"/>
</dbReference>
<gene>
    <name evidence="7" type="primary">LOC114448569</name>
</gene>
<dbReference type="PANTHER" id="PTHR10903">
    <property type="entry name" value="GTPASE, IMAP FAMILY MEMBER-RELATED"/>
    <property type="match status" value="1"/>
</dbReference>
<dbReference type="InterPro" id="IPR043128">
    <property type="entry name" value="Rev_trsase/Diguanyl_cyclase"/>
</dbReference>
<dbReference type="CDD" id="cd01852">
    <property type="entry name" value="AIG1"/>
    <property type="match status" value="2"/>
</dbReference>
<evidence type="ECO:0000256" key="1">
    <source>
        <dbReference type="ARBA" id="ARBA00008535"/>
    </source>
</evidence>
<dbReference type="AlphaFoldDB" id="A0A6P7JWS6"/>
<evidence type="ECO:0000259" key="5">
    <source>
        <dbReference type="PROSITE" id="PS51720"/>
    </source>
</evidence>
<dbReference type="PANTHER" id="PTHR10903:SF170">
    <property type="entry name" value="GTPASE IMAP FAMILY MEMBER 7"/>
    <property type="match status" value="1"/>
</dbReference>
<organism evidence="6 7">
    <name type="scientific">Parambassis ranga</name>
    <name type="common">Indian glassy fish</name>
    <dbReference type="NCBI Taxonomy" id="210632"/>
    <lineage>
        <taxon>Eukaryota</taxon>
        <taxon>Metazoa</taxon>
        <taxon>Chordata</taxon>
        <taxon>Craniata</taxon>
        <taxon>Vertebrata</taxon>
        <taxon>Euteleostomi</taxon>
        <taxon>Actinopterygii</taxon>
        <taxon>Neopterygii</taxon>
        <taxon>Teleostei</taxon>
        <taxon>Neoteleostei</taxon>
        <taxon>Acanthomorphata</taxon>
        <taxon>Ovalentaria</taxon>
        <taxon>Ambassidae</taxon>
        <taxon>Parambassis</taxon>
    </lineage>
</organism>